<reference evidence="1" key="1">
    <citation type="submission" date="2021-02" db="EMBL/GenBank/DDBJ databases">
        <authorList>
            <consortium name="DOE Joint Genome Institute"/>
            <person name="Ahrendt S."/>
            <person name="Looney B.P."/>
            <person name="Miyauchi S."/>
            <person name="Morin E."/>
            <person name="Drula E."/>
            <person name="Courty P.E."/>
            <person name="Chicoki N."/>
            <person name="Fauchery L."/>
            <person name="Kohler A."/>
            <person name="Kuo A."/>
            <person name="Labutti K."/>
            <person name="Pangilinan J."/>
            <person name="Lipzen A."/>
            <person name="Riley R."/>
            <person name="Andreopoulos W."/>
            <person name="He G."/>
            <person name="Johnson J."/>
            <person name="Barry K.W."/>
            <person name="Grigoriev I.V."/>
            <person name="Nagy L."/>
            <person name="Hibbett D."/>
            <person name="Henrissat B."/>
            <person name="Matheny P.B."/>
            <person name="Labbe J."/>
            <person name="Martin F."/>
        </authorList>
    </citation>
    <scope>NUCLEOTIDE SEQUENCE</scope>
    <source>
        <strain evidence="1">EC-137</strain>
    </source>
</reference>
<reference evidence="1" key="2">
    <citation type="journal article" date="2022" name="New Phytol.">
        <title>Evolutionary transition to the ectomycorrhizal habit in the genomes of a hyperdiverse lineage of mushroom-forming fungi.</title>
        <authorList>
            <person name="Looney B."/>
            <person name="Miyauchi S."/>
            <person name="Morin E."/>
            <person name="Drula E."/>
            <person name="Courty P.E."/>
            <person name="Kohler A."/>
            <person name="Kuo A."/>
            <person name="LaButti K."/>
            <person name="Pangilinan J."/>
            <person name="Lipzen A."/>
            <person name="Riley R."/>
            <person name="Andreopoulos W."/>
            <person name="He G."/>
            <person name="Johnson J."/>
            <person name="Nolan M."/>
            <person name="Tritt A."/>
            <person name="Barry K.W."/>
            <person name="Grigoriev I.V."/>
            <person name="Nagy L.G."/>
            <person name="Hibbett D."/>
            <person name="Henrissat B."/>
            <person name="Matheny P.B."/>
            <person name="Labbe J."/>
            <person name="Martin F.M."/>
        </authorList>
    </citation>
    <scope>NUCLEOTIDE SEQUENCE</scope>
    <source>
        <strain evidence="1">EC-137</strain>
    </source>
</reference>
<evidence type="ECO:0000313" key="1">
    <source>
        <dbReference type="EMBL" id="KAI0027921.1"/>
    </source>
</evidence>
<gene>
    <name evidence="1" type="ORF">K488DRAFT_90309</name>
</gene>
<sequence>MPAAPKPSSLNRTTSKPPGMIMQANLGLRNGLLDSLGVVWEFRNQNRPNRDGTRFIAELKINGKIVATGAGARRSEAKKRASKAFMDGRQNGTVGTPSPLPLSPCVPADTSGFENRNHARSPISNPEVSDTVPCRPEPETVNANRKYASHSKSSACRPTKASSDGPTDAEETTVKATVNVQEAVVRLPKKMKKRRPKKAVVHVSEDLEQKRKEQQVSSGSNAPQACDIEESSPVEDVPSTSNKEDCPPALPSRRASMTPFSSLFIKPQPAKDDHHSLRRRRSCDGTITTVQYRHSSIIARRQLVDRLKAVGVRV</sequence>
<accession>A0ACB8Q9K8</accession>
<comment type="caution">
    <text evidence="1">The sequence shown here is derived from an EMBL/GenBank/DDBJ whole genome shotgun (WGS) entry which is preliminary data.</text>
</comment>
<protein>
    <submittedName>
        <fullName evidence="1">Uncharacterized protein</fullName>
    </submittedName>
</protein>
<organism evidence="1 2">
    <name type="scientific">Vararia minispora EC-137</name>
    <dbReference type="NCBI Taxonomy" id="1314806"/>
    <lineage>
        <taxon>Eukaryota</taxon>
        <taxon>Fungi</taxon>
        <taxon>Dikarya</taxon>
        <taxon>Basidiomycota</taxon>
        <taxon>Agaricomycotina</taxon>
        <taxon>Agaricomycetes</taxon>
        <taxon>Russulales</taxon>
        <taxon>Lachnocladiaceae</taxon>
        <taxon>Vararia</taxon>
    </lineage>
</organism>
<dbReference type="EMBL" id="MU273819">
    <property type="protein sequence ID" value="KAI0027921.1"/>
    <property type="molecule type" value="Genomic_DNA"/>
</dbReference>
<proteinExistence type="predicted"/>
<dbReference type="Proteomes" id="UP000814128">
    <property type="component" value="Unassembled WGS sequence"/>
</dbReference>
<name>A0ACB8Q9K8_9AGAM</name>
<keyword evidence="2" id="KW-1185">Reference proteome</keyword>
<evidence type="ECO:0000313" key="2">
    <source>
        <dbReference type="Proteomes" id="UP000814128"/>
    </source>
</evidence>